<feature type="region of interest" description="Disordered" evidence="1">
    <location>
        <begin position="277"/>
        <end position="314"/>
    </location>
</feature>
<dbReference type="AlphaFoldDB" id="A0A388MBN9"/>
<comment type="caution">
    <text evidence="2">The sequence shown here is derived from an EMBL/GenBank/DDBJ whole genome shotgun (WGS) entry which is preliminary data.</text>
</comment>
<feature type="region of interest" description="Disordered" evidence="1">
    <location>
        <begin position="64"/>
        <end position="114"/>
    </location>
</feature>
<evidence type="ECO:0000256" key="1">
    <source>
        <dbReference type="SAM" id="MobiDB-lite"/>
    </source>
</evidence>
<dbReference type="EMBL" id="BFEA01000963">
    <property type="protein sequence ID" value="GBG91882.1"/>
    <property type="molecule type" value="Genomic_DNA"/>
</dbReference>
<dbReference type="Proteomes" id="UP000265515">
    <property type="component" value="Unassembled WGS sequence"/>
</dbReference>
<name>A0A388MBN9_CHABU</name>
<feature type="compositionally biased region" description="Low complexity" evidence="1">
    <location>
        <begin position="90"/>
        <end position="109"/>
    </location>
</feature>
<evidence type="ECO:0000313" key="3">
    <source>
        <dbReference type="Proteomes" id="UP000265515"/>
    </source>
</evidence>
<reference evidence="2 3" key="1">
    <citation type="journal article" date="2018" name="Cell">
        <title>The Chara Genome: Secondary Complexity and Implications for Plant Terrestrialization.</title>
        <authorList>
            <person name="Nishiyama T."/>
            <person name="Sakayama H."/>
            <person name="Vries J.D."/>
            <person name="Buschmann H."/>
            <person name="Saint-Marcoux D."/>
            <person name="Ullrich K.K."/>
            <person name="Haas F.B."/>
            <person name="Vanderstraeten L."/>
            <person name="Becker D."/>
            <person name="Lang D."/>
            <person name="Vosolsobe S."/>
            <person name="Rombauts S."/>
            <person name="Wilhelmsson P.K.I."/>
            <person name="Janitza P."/>
            <person name="Kern R."/>
            <person name="Heyl A."/>
            <person name="Rumpler F."/>
            <person name="Villalobos L.I.A.C."/>
            <person name="Clay J.M."/>
            <person name="Skokan R."/>
            <person name="Toyoda A."/>
            <person name="Suzuki Y."/>
            <person name="Kagoshima H."/>
            <person name="Schijlen E."/>
            <person name="Tajeshwar N."/>
            <person name="Catarino B."/>
            <person name="Hetherington A.J."/>
            <person name="Saltykova A."/>
            <person name="Bonnot C."/>
            <person name="Breuninger H."/>
            <person name="Symeonidi A."/>
            <person name="Radhakrishnan G.V."/>
            <person name="Van Nieuwerburgh F."/>
            <person name="Deforce D."/>
            <person name="Chang C."/>
            <person name="Karol K.G."/>
            <person name="Hedrich R."/>
            <person name="Ulvskov P."/>
            <person name="Glockner G."/>
            <person name="Delwiche C.F."/>
            <person name="Petrasek J."/>
            <person name="Van de Peer Y."/>
            <person name="Friml J."/>
            <person name="Beilby M."/>
            <person name="Dolan L."/>
            <person name="Kohara Y."/>
            <person name="Sugano S."/>
            <person name="Fujiyama A."/>
            <person name="Delaux P.-M."/>
            <person name="Quint M."/>
            <person name="TheiBen G."/>
            <person name="Hagemann M."/>
            <person name="Harholt J."/>
            <person name="Dunand C."/>
            <person name="Zachgo S."/>
            <person name="Langdale J."/>
            <person name="Maumus F."/>
            <person name="Straeten D.V.D."/>
            <person name="Gould S.B."/>
            <person name="Rensing S.A."/>
        </authorList>
    </citation>
    <scope>NUCLEOTIDE SEQUENCE [LARGE SCALE GENOMIC DNA]</scope>
    <source>
        <strain evidence="2 3">S276</strain>
    </source>
</reference>
<proteinExistence type="predicted"/>
<gene>
    <name evidence="2" type="ORF">CBR_g53940</name>
</gene>
<keyword evidence="3" id="KW-1185">Reference proteome</keyword>
<evidence type="ECO:0000313" key="2">
    <source>
        <dbReference type="EMBL" id="GBG91882.1"/>
    </source>
</evidence>
<feature type="compositionally biased region" description="Polar residues" evidence="1">
    <location>
        <begin position="296"/>
        <end position="307"/>
    </location>
</feature>
<dbReference type="Gramene" id="GBG91882">
    <property type="protein sequence ID" value="GBG91882"/>
    <property type="gene ID" value="CBR_g53940"/>
</dbReference>
<protein>
    <recommendedName>
        <fullName evidence="4">Myb-like domain-containing protein</fullName>
    </recommendedName>
</protein>
<feature type="region of interest" description="Disordered" evidence="1">
    <location>
        <begin position="135"/>
        <end position="172"/>
    </location>
</feature>
<organism evidence="2 3">
    <name type="scientific">Chara braunii</name>
    <name type="common">Braun's stonewort</name>
    <dbReference type="NCBI Taxonomy" id="69332"/>
    <lineage>
        <taxon>Eukaryota</taxon>
        <taxon>Viridiplantae</taxon>
        <taxon>Streptophyta</taxon>
        <taxon>Charophyceae</taxon>
        <taxon>Charales</taxon>
        <taxon>Characeae</taxon>
        <taxon>Chara</taxon>
    </lineage>
</organism>
<accession>A0A388MBN9</accession>
<sequence length="392" mass="42509">MPEEGIDGGEMEIVDLDFGLSSEIAAPVTNICASNHVAATTVGQTSVHEVGVAGRCGRSCPVGGSTDWCRSTPSSRGAGTFGDKARAVLPPHSATSSPTPRRRVTAPAPNTSTTPLEEIGRQVWESCRQQMRRPTVENITNGMSRMRVGSDADADDTRRASGDKSSNFHCEDDAEDAKELEIRHLGVRGRARGGCGRQQKAVSRGGRVLKAPAGEKGGKHPTWSVEEMLKLDRAKRDQQAHFDGMPHNYGHMRNWERKPRDLQKCLVEVGVKRTTDGESIAKGDAGDDNDEDGGSVQESGFSVSSTGGADKRKNIHQQTFDAIAEVMEKPDALMANTVEGASKRQCPTLERECDILEREVDAQKRHYEASDEANMVMCIALLEIAKTIRNKS</sequence>
<evidence type="ECO:0008006" key="4">
    <source>
        <dbReference type="Google" id="ProtNLM"/>
    </source>
</evidence>
<feature type="compositionally biased region" description="Polar residues" evidence="1">
    <location>
        <begin position="68"/>
        <end position="77"/>
    </location>
</feature>